<dbReference type="InterPro" id="IPR011993">
    <property type="entry name" value="PH-like_dom_sf"/>
</dbReference>
<dbReference type="FunFam" id="3.40.30.10:FF:000010">
    <property type="entry name" value="Glutathione peroxidase"/>
    <property type="match status" value="1"/>
</dbReference>
<evidence type="ECO:0000313" key="6">
    <source>
        <dbReference type="EMBL" id="EGZ12615.1"/>
    </source>
</evidence>
<dbReference type="Pfam" id="PF00255">
    <property type="entry name" value="GSHPx"/>
    <property type="match status" value="1"/>
</dbReference>
<feature type="domain" description="Thioredoxin" evidence="5">
    <location>
        <begin position="224"/>
        <end position="391"/>
    </location>
</feature>
<dbReference type="Gene3D" id="2.30.29.30">
    <property type="entry name" value="Pleckstrin-homology domain (PH domain)/Phosphotyrosine-binding domain (PTB)"/>
    <property type="match status" value="1"/>
</dbReference>
<accession>G4ZXQ2</accession>
<dbReference type="Proteomes" id="UP000002640">
    <property type="component" value="Unassembled WGS sequence"/>
</dbReference>
<dbReference type="CDD" id="cd00821">
    <property type="entry name" value="PH"/>
    <property type="match status" value="1"/>
</dbReference>
<gene>
    <name evidence="6" type="ORF">PHYSODRAFT_317624</name>
</gene>
<dbReference type="SUPFAM" id="SSF50729">
    <property type="entry name" value="PH domain-like"/>
    <property type="match status" value="1"/>
</dbReference>
<dbReference type="GeneID" id="20644102"/>
<proteinExistence type="inferred from homology"/>
<dbReference type="PROSITE" id="PS51352">
    <property type="entry name" value="THIOREDOXIN_2"/>
    <property type="match status" value="1"/>
</dbReference>
<dbReference type="InterPro" id="IPR013766">
    <property type="entry name" value="Thioredoxin_domain"/>
</dbReference>
<dbReference type="KEGG" id="psoj:PHYSODRAFT_317624"/>
<evidence type="ECO:0000256" key="3">
    <source>
        <dbReference type="ARBA" id="ARBA00023002"/>
    </source>
</evidence>
<organism evidence="6 7">
    <name type="scientific">Phytophthora sojae (strain P6497)</name>
    <name type="common">Soybean stem and root rot agent</name>
    <name type="synonym">Phytophthora megasperma f. sp. glycines</name>
    <dbReference type="NCBI Taxonomy" id="1094619"/>
    <lineage>
        <taxon>Eukaryota</taxon>
        <taxon>Sar</taxon>
        <taxon>Stramenopiles</taxon>
        <taxon>Oomycota</taxon>
        <taxon>Peronosporomycetes</taxon>
        <taxon>Peronosporales</taxon>
        <taxon>Peronosporaceae</taxon>
        <taxon>Phytophthora</taxon>
    </lineage>
</organism>
<dbReference type="STRING" id="1094619.G4ZXQ2"/>
<dbReference type="InterPro" id="IPR029760">
    <property type="entry name" value="GPX_CS"/>
</dbReference>
<keyword evidence="3 4" id="KW-0560">Oxidoreductase</keyword>
<keyword evidence="7" id="KW-1185">Reference proteome</keyword>
<dbReference type="PROSITE" id="PS51355">
    <property type="entry name" value="GLUTATHIONE_PEROXID_3"/>
    <property type="match status" value="1"/>
</dbReference>
<keyword evidence="2 4" id="KW-0575">Peroxidase</keyword>
<dbReference type="FunCoup" id="G4ZXQ2">
    <property type="interactions" value="170"/>
</dbReference>
<dbReference type="SMR" id="G4ZXQ2"/>
<name>G4ZXQ2_PHYSP</name>
<dbReference type="GO" id="GO:0004601">
    <property type="term" value="F:peroxidase activity"/>
    <property type="evidence" value="ECO:0007669"/>
    <property type="project" value="UniProtKB-KW"/>
</dbReference>
<reference evidence="6 7" key="1">
    <citation type="journal article" date="2006" name="Science">
        <title>Phytophthora genome sequences uncover evolutionary origins and mechanisms of pathogenesis.</title>
        <authorList>
            <person name="Tyler B.M."/>
            <person name="Tripathy S."/>
            <person name="Zhang X."/>
            <person name="Dehal P."/>
            <person name="Jiang R.H."/>
            <person name="Aerts A."/>
            <person name="Arredondo F.D."/>
            <person name="Baxter L."/>
            <person name="Bensasson D."/>
            <person name="Beynon J.L."/>
            <person name="Chapman J."/>
            <person name="Damasceno C.M."/>
            <person name="Dorrance A.E."/>
            <person name="Dou D."/>
            <person name="Dickerman A.W."/>
            <person name="Dubchak I.L."/>
            <person name="Garbelotto M."/>
            <person name="Gijzen M."/>
            <person name="Gordon S.G."/>
            <person name="Govers F."/>
            <person name="Grunwald N.J."/>
            <person name="Huang W."/>
            <person name="Ivors K.L."/>
            <person name="Jones R.W."/>
            <person name="Kamoun S."/>
            <person name="Krampis K."/>
            <person name="Lamour K.H."/>
            <person name="Lee M.K."/>
            <person name="McDonald W.H."/>
            <person name="Medina M."/>
            <person name="Meijer H.J."/>
            <person name="Nordberg E.K."/>
            <person name="Maclean D.J."/>
            <person name="Ospina-Giraldo M.D."/>
            <person name="Morris P.F."/>
            <person name="Phuntumart V."/>
            <person name="Putnam N.H."/>
            <person name="Rash S."/>
            <person name="Rose J.K."/>
            <person name="Sakihama Y."/>
            <person name="Salamov A.A."/>
            <person name="Savidor A."/>
            <person name="Scheuring C.F."/>
            <person name="Smith B.M."/>
            <person name="Sobral B.W."/>
            <person name="Terry A."/>
            <person name="Torto-Alalibo T.A."/>
            <person name="Win J."/>
            <person name="Xu Z."/>
            <person name="Zhang H."/>
            <person name="Grigoriev I.V."/>
            <person name="Rokhsar D.S."/>
            <person name="Boore J.L."/>
        </authorList>
    </citation>
    <scope>NUCLEOTIDE SEQUENCE [LARGE SCALE GENOMIC DNA]</scope>
    <source>
        <strain evidence="6 7">P6497</strain>
    </source>
</reference>
<sequence length="394" mass="44220">MSKALRGRVFDLWRHFQALPTKFQGDVDLIQPSSALPKVSGDSLLRVIGQKLEQEPEATYTVQVAGGLVQSGFLTPTTDSKLLQSFDFESKNSEFIGVGKGLAPDEVKSVWSVREGTIQAGALHRKKEGFLAKFFGGQELCYVVANDQNRTVYIFDSDVAFSPRDEMDVATDATVEFSEELKHGIKLANPKATEVFAAESKEKQEEWLNSFINAGAQYREVFNVADTAKIKSFYELKDFDMAGNEVSMAKYKGKVVLAVNVSSKCGLTPTNYPELQELYAKYKDEGLEVLAFPCNQFAGQEPGTHEEIMEFVKQYNVTFPFFEKHDVNGATARPVFTYLKTKLPGSFGDFVKWNFTKFLVDRNGQPYKRFAPKDRPLSFEEDIKTLLAQKASEE</sequence>
<dbReference type="CDD" id="cd00340">
    <property type="entry name" value="GSH_Peroxidase"/>
    <property type="match status" value="1"/>
</dbReference>
<dbReference type="GO" id="GO:0006979">
    <property type="term" value="P:response to oxidative stress"/>
    <property type="evidence" value="ECO:0007669"/>
    <property type="project" value="InterPro"/>
</dbReference>
<comment type="similarity">
    <text evidence="1 4">Belongs to the glutathione peroxidase family.</text>
</comment>
<evidence type="ECO:0000256" key="2">
    <source>
        <dbReference type="ARBA" id="ARBA00022559"/>
    </source>
</evidence>
<dbReference type="OMA" id="PDEKSVW"/>
<dbReference type="PROSITE" id="PS00763">
    <property type="entry name" value="GLUTATHIONE_PEROXID_2"/>
    <property type="match status" value="1"/>
</dbReference>
<dbReference type="InterPro" id="IPR000889">
    <property type="entry name" value="Glutathione_peroxidase"/>
</dbReference>
<dbReference type="AlphaFoldDB" id="G4ZXQ2"/>
<evidence type="ECO:0000259" key="5">
    <source>
        <dbReference type="PROSITE" id="PS51352"/>
    </source>
</evidence>
<dbReference type="InParanoid" id="G4ZXQ2"/>
<dbReference type="PRINTS" id="PR01011">
    <property type="entry name" value="GLUTPROXDASE"/>
</dbReference>
<protein>
    <recommendedName>
        <fullName evidence="4">Glutathione peroxidase</fullName>
    </recommendedName>
</protein>
<dbReference type="RefSeq" id="XP_009532948.1">
    <property type="nucleotide sequence ID" value="XM_009534653.1"/>
</dbReference>
<dbReference type="SUPFAM" id="SSF52833">
    <property type="entry name" value="Thioredoxin-like"/>
    <property type="match status" value="1"/>
</dbReference>
<dbReference type="EMBL" id="JH159157">
    <property type="protein sequence ID" value="EGZ12615.1"/>
    <property type="molecule type" value="Genomic_DNA"/>
</dbReference>
<dbReference type="PANTHER" id="PTHR11592:SF78">
    <property type="entry name" value="GLUTATHIONE PEROXIDASE"/>
    <property type="match status" value="1"/>
</dbReference>
<dbReference type="InterPro" id="IPR036249">
    <property type="entry name" value="Thioredoxin-like_sf"/>
</dbReference>
<evidence type="ECO:0000313" key="7">
    <source>
        <dbReference type="Proteomes" id="UP000002640"/>
    </source>
</evidence>
<dbReference type="PANTHER" id="PTHR11592">
    <property type="entry name" value="GLUTATHIONE PEROXIDASE"/>
    <property type="match status" value="1"/>
</dbReference>
<evidence type="ECO:0000256" key="1">
    <source>
        <dbReference type="ARBA" id="ARBA00006926"/>
    </source>
</evidence>
<evidence type="ECO:0000256" key="4">
    <source>
        <dbReference type="RuleBase" id="RU000499"/>
    </source>
</evidence>
<dbReference type="Gene3D" id="3.40.30.10">
    <property type="entry name" value="Glutaredoxin"/>
    <property type="match status" value="1"/>
</dbReference>